<dbReference type="InterPro" id="IPR036236">
    <property type="entry name" value="Znf_C2H2_sf"/>
</dbReference>
<evidence type="ECO:0000256" key="22">
    <source>
        <dbReference type="ARBA" id="ARBA00067631"/>
    </source>
</evidence>
<keyword evidence="11" id="KW-0479">Metal-binding</keyword>
<dbReference type="SUPFAM" id="SSF57667">
    <property type="entry name" value="beta-beta-alpha zinc fingers"/>
    <property type="match status" value="7"/>
</dbReference>
<keyword evidence="14" id="KW-0498">Mitosis</keyword>
<evidence type="ECO:0000256" key="5">
    <source>
        <dbReference type="ARBA" id="ARBA00012483"/>
    </source>
</evidence>
<keyword evidence="6" id="KW-0963">Cytoplasm</keyword>
<evidence type="ECO:0000256" key="24">
    <source>
        <dbReference type="ARBA" id="ARBA00076827"/>
    </source>
</evidence>
<feature type="compositionally biased region" description="Acidic residues" evidence="27">
    <location>
        <begin position="197"/>
        <end position="212"/>
    </location>
</feature>
<keyword evidence="30" id="KW-1185">Reference proteome</keyword>
<feature type="domain" description="C2H2-type" evidence="28">
    <location>
        <begin position="439"/>
        <end position="466"/>
    </location>
</feature>
<dbReference type="GO" id="GO:0061630">
    <property type="term" value="F:ubiquitin protein ligase activity"/>
    <property type="evidence" value="ECO:0007669"/>
    <property type="project" value="UniProtKB-EC"/>
</dbReference>
<dbReference type="PROSITE" id="PS50157">
    <property type="entry name" value="ZINC_FINGER_C2H2_2"/>
    <property type="match status" value="11"/>
</dbReference>
<evidence type="ECO:0000256" key="2">
    <source>
        <dbReference type="ARBA" id="ARBA00004496"/>
    </source>
</evidence>
<keyword evidence="18" id="KW-0238">DNA-binding</keyword>
<feature type="region of interest" description="Disordered" evidence="27">
    <location>
        <begin position="121"/>
        <end position="162"/>
    </location>
</feature>
<accession>A0AA36ANP0</accession>
<evidence type="ECO:0000256" key="23">
    <source>
        <dbReference type="ARBA" id="ARBA00075006"/>
    </source>
</evidence>
<dbReference type="PROSITE" id="PS00028">
    <property type="entry name" value="ZINC_FINGER_C2H2_1"/>
    <property type="match status" value="10"/>
</dbReference>
<keyword evidence="9" id="KW-0132">Cell division</keyword>
<dbReference type="EMBL" id="OX597815">
    <property type="protein sequence ID" value="CAI9718858.1"/>
    <property type="molecule type" value="Genomic_DNA"/>
</dbReference>
<protein>
    <recommendedName>
        <fullName evidence="22">Transcription factor E4F1</fullName>
        <ecNumber evidence="5">2.3.2.27</ecNumber>
    </recommendedName>
    <alternativeName>
        <fullName evidence="23">Putative E3 ubiquitin-protein ligase E4F1</fullName>
    </alternativeName>
    <alternativeName>
        <fullName evidence="25">RING-type E3 ubiquitin transferase E4F1</fullName>
    </alternativeName>
    <alternativeName>
        <fullName evidence="24">Transcription factor E4F</fullName>
    </alternativeName>
</protein>
<dbReference type="GO" id="GO:0051301">
    <property type="term" value="P:cell division"/>
    <property type="evidence" value="ECO:0007669"/>
    <property type="project" value="UniProtKB-KW"/>
</dbReference>
<evidence type="ECO:0000256" key="19">
    <source>
        <dbReference type="ARBA" id="ARBA00023163"/>
    </source>
</evidence>
<evidence type="ECO:0000256" key="9">
    <source>
        <dbReference type="ARBA" id="ARBA00022618"/>
    </source>
</evidence>
<evidence type="ECO:0000256" key="7">
    <source>
        <dbReference type="ARBA" id="ARBA00022491"/>
    </source>
</evidence>
<reference evidence="29" key="1">
    <citation type="submission" date="2023-08" db="EMBL/GenBank/DDBJ databases">
        <authorList>
            <person name="Alioto T."/>
            <person name="Alioto T."/>
            <person name="Gomez Garrido J."/>
        </authorList>
    </citation>
    <scope>NUCLEOTIDE SEQUENCE</scope>
</reference>
<organism evidence="29 30">
    <name type="scientific">Octopus vulgaris</name>
    <name type="common">Common octopus</name>
    <dbReference type="NCBI Taxonomy" id="6645"/>
    <lineage>
        <taxon>Eukaryota</taxon>
        <taxon>Metazoa</taxon>
        <taxon>Spiralia</taxon>
        <taxon>Lophotrochozoa</taxon>
        <taxon>Mollusca</taxon>
        <taxon>Cephalopoda</taxon>
        <taxon>Coleoidea</taxon>
        <taxon>Octopodiformes</taxon>
        <taxon>Octopoda</taxon>
        <taxon>Incirrata</taxon>
        <taxon>Octopodidae</taxon>
        <taxon>Octopus</taxon>
    </lineage>
</organism>
<sequence length="1026" mass="116513">MKYITTTKKKMPFLTIARSDAQLNSLISENKRNLPIDSFVDCRKNAMTESCDKARISSTAPSPLNLDLASDSEDVHYCKRCKQEFTSLHFYLEHKIQHDNFKVIYARSTYDRRVIVPKLVPKESKVSNQPSTNQNIDGKENQQKLPRRGGRGRQKVPDVDEKLITEKSTYTCDKCDKTFHREAALRRHVKYDHTNSDDNEEEEEEVAEVEDGEKDKQTEKEDVENKDENPEKVAVEDVELDYKSAEIPAEGKPTRPYTCQICQRSFKKIIVLRTHMLTHSDKREHHCFFEGCTYAFKTKGSLIRHMRRHTGERPYTCNMCKRSFTESGALSRHLKSRTPCTAKRDSDLPCYGQRWNFIANFPSTMGKIQNTNENTNLQTTDITNSEEEAFVEQSQTDTVLPMDDSVCEAGDSETTTETSQDNDKLSPVMVEKIDLLKTTQCWVCCEDFSCVNSLRVHLRTHLADMPFRCGLCHFVAEKRQELGRHMLSQHKIELKGPEESLTSCSAILDNEGPVQEKEESSISVICRNARIAVNQLLKLKKELEPNAADEEEAKVFAPAEIQGGRPVYKCHVCMRSFRGSAYLRFHLRSHTGERPFKCNECGKAFTTKDMLNKHVSTHSEERNFKCGECGKLFKRISHVQEHLKIHSTMRPYTCSVCDKSFKTSNALKVHLRIHTDVLPYECQFCQRHFREKGSLQRHVRMHTGERPFQCKFCNRSFAEHGTLNRHLKAKVPCIRLAKYKDVTDGTYPTVLAEFSSVVADTQQYIVSEREEKNDSELETAEYVVLHTNLSSDEIIQNVEISANAHDVQHSMLEATGSEETASYIVVSTGSQENNLDMLDIQAVESLILPAEEQVVQQSDIEVSVVNEENEQIVETNGDCSGEDHVSDIVNNNDSIVDNNENIVDNVENIDQSNDINTVEDLQTVTLVQQAIPTENNEIHAIAVAPQEENTVCVSTSDTIHQAVITVDMVDSCGQEQTLDISTDMMATCSHEQSLDIAADMMDPCNQEQSLDISSIQEVSAMDVDES</sequence>
<feature type="domain" description="C2H2-type" evidence="28">
    <location>
        <begin position="568"/>
        <end position="595"/>
    </location>
</feature>
<evidence type="ECO:0000256" key="4">
    <source>
        <dbReference type="ARBA" id="ARBA00004906"/>
    </source>
</evidence>
<keyword evidence="16" id="KW-0862">Zinc</keyword>
<feature type="domain" description="C2H2-type" evidence="28">
    <location>
        <begin position="624"/>
        <end position="651"/>
    </location>
</feature>
<evidence type="ECO:0000313" key="29">
    <source>
        <dbReference type="EMBL" id="CAI9718858.1"/>
    </source>
</evidence>
<feature type="domain" description="C2H2-type" evidence="28">
    <location>
        <begin position="652"/>
        <end position="679"/>
    </location>
</feature>
<evidence type="ECO:0000256" key="11">
    <source>
        <dbReference type="ARBA" id="ARBA00022723"/>
    </source>
</evidence>
<evidence type="ECO:0000256" key="1">
    <source>
        <dbReference type="ARBA" id="ARBA00000900"/>
    </source>
</evidence>
<evidence type="ECO:0000256" key="6">
    <source>
        <dbReference type="ARBA" id="ARBA00022490"/>
    </source>
</evidence>
<keyword evidence="20" id="KW-0539">Nucleus</keyword>
<dbReference type="FunFam" id="3.30.160.60:FF:000702">
    <property type="entry name" value="Transcription factor E4F1 isoform 1"/>
    <property type="match status" value="1"/>
</dbReference>
<evidence type="ECO:0000256" key="20">
    <source>
        <dbReference type="ARBA" id="ARBA00023242"/>
    </source>
</evidence>
<feature type="domain" description="C2H2-type" evidence="28">
    <location>
        <begin position="170"/>
        <end position="198"/>
    </location>
</feature>
<evidence type="ECO:0000256" key="12">
    <source>
        <dbReference type="ARBA" id="ARBA00022737"/>
    </source>
</evidence>
<evidence type="ECO:0000256" key="27">
    <source>
        <dbReference type="SAM" id="MobiDB-lite"/>
    </source>
</evidence>
<evidence type="ECO:0000256" key="13">
    <source>
        <dbReference type="ARBA" id="ARBA00022771"/>
    </source>
</evidence>
<dbReference type="SMART" id="SM00355">
    <property type="entry name" value="ZnF_C2H2"/>
    <property type="match status" value="13"/>
</dbReference>
<dbReference type="GO" id="GO:0045944">
    <property type="term" value="P:positive regulation of transcription by RNA polymerase II"/>
    <property type="evidence" value="ECO:0007669"/>
    <property type="project" value="UniProtKB-ARBA"/>
</dbReference>
<dbReference type="AlphaFoldDB" id="A0AA36ANP0"/>
<feature type="domain" description="C2H2-type" evidence="28">
    <location>
        <begin position="680"/>
        <end position="707"/>
    </location>
</feature>
<feature type="compositionally biased region" description="Basic residues" evidence="27">
    <location>
        <begin position="145"/>
        <end position="154"/>
    </location>
</feature>
<evidence type="ECO:0000256" key="18">
    <source>
        <dbReference type="ARBA" id="ARBA00023125"/>
    </source>
</evidence>
<dbReference type="FunFam" id="3.30.160.60:FF:000045">
    <property type="entry name" value="ZFP69 zinc finger protein B"/>
    <property type="match status" value="1"/>
</dbReference>
<dbReference type="GO" id="GO:0000981">
    <property type="term" value="F:DNA-binding transcription factor activity, RNA polymerase II-specific"/>
    <property type="evidence" value="ECO:0007669"/>
    <property type="project" value="TreeGrafter"/>
</dbReference>
<evidence type="ECO:0000256" key="15">
    <source>
        <dbReference type="ARBA" id="ARBA00022786"/>
    </source>
</evidence>
<dbReference type="Pfam" id="PF13912">
    <property type="entry name" value="zf-C2H2_6"/>
    <property type="match status" value="1"/>
</dbReference>
<dbReference type="GO" id="GO:0005737">
    <property type="term" value="C:cytoplasm"/>
    <property type="evidence" value="ECO:0007669"/>
    <property type="project" value="UniProtKB-SubCell"/>
</dbReference>
<evidence type="ECO:0000259" key="28">
    <source>
        <dbReference type="PROSITE" id="PS50157"/>
    </source>
</evidence>
<dbReference type="EC" id="2.3.2.27" evidence="5"/>
<dbReference type="GO" id="GO:0005654">
    <property type="term" value="C:nucleoplasm"/>
    <property type="evidence" value="ECO:0007669"/>
    <property type="project" value="UniProtKB-SubCell"/>
</dbReference>
<evidence type="ECO:0000256" key="16">
    <source>
        <dbReference type="ARBA" id="ARBA00022833"/>
    </source>
</evidence>
<dbReference type="FunFam" id="3.30.160.60:FF:001557">
    <property type="entry name" value="Transcription factor E4F1"/>
    <property type="match status" value="1"/>
</dbReference>
<dbReference type="FunFam" id="3.30.160.60:FF:000624">
    <property type="entry name" value="zinc finger protein 697"/>
    <property type="match status" value="1"/>
</dbReference>
<keyword evidence="21" id="KW-0131">Cell cycle</keyword>
<dbReference type="FunFam" id="3.30.160.60:FF:000145">
    <property type="entry name" value="Zinc finger protein 574"/>
    <property type="match status" value="1"/>
</dbReference>
<keyword evidence="13 26" id="KW-0863">Zinc-finger</keyword>
<dbReference type="PANTHER" id="PTHR23226">
    <property type="entry name" value="ZINC FINGER AND SCAN DOMAIN-CONTAINING"/>
    <property type="match status" value="1"/>
</dbReference>
<dbReference type="GO" id="GO:0008270">
    <property type="term" value="F:zinc ion binding"/>
    <property type="evidence" value="ECO:0007669"/>
    <property type="project" value="UniProtKB-KW"/>
</dbReference>
<comment type="subcellular location">
    <subcellularLocation>
        <location evidence="2">Cytoplasm</location>
    </subcellularLocation>
    <subcellularLocation>
        <location evidence="3">Nucleus</location>
        <location evidence="3">Nucleoplasm</location>
    </subcellularLocation>
</comment>
<dbReference type="Proteomes" id="UP001162480">
    <property type="component" value="Chromosome 2"/>
</dbReference>
<evidence type="ECO:0000256" key="17">
    <source>
        <dbReference type="ARBA" id="ARBA00023015"/>
    </source>
</evidence>
<keyword evidence="8" id="KW-0341">Growth regulation</keyword>
<dbReference type="PANTHER" id="PTHR23226:SF416">
    <property type="entry name" value="FI01424P"/>
    <property type="match status" value="1"/>
</dbReference>
<dbReference type="InterPro" id="IPR013087">
    <property type="entry name" value="Znf_C2H2_type"/>
</dbReference>
<proteinExistence type="predicted"/>
<feature type="domain" description="C2H2-type" evidence="28">
    <location>
        <begin position="708"/>
        <end position="728"/>
    </location>
</feature>
<evidence type="ECO:0000256" key="3">
    <source>
        <dbReference type="ARBA" id="ARBA00004642"/>
    </source>
</evidence>
<keyword evidence="17" id="KW-0805">Transcription regulation</keyword>
<keyword evidence="10" id="KW-0808">Transferase</keyword>
<feature type="domain" description="C2H2-type" evidence="28">
    <location>
        <begin position="596"/>
        <end position="623"/>
    </location>
</feature>
<feature type="domain" description="C2H2-type" evidence="28">
    <location>
        <begin position="285"/>
        <end position="314"/>
    </location>
</feature>
<feature type="compositionally biased region" description="Polar residues" evidence="27">
    <location>
        <begin position="126"/>
        <end position="136"/>
    </location>
</feature>
<feature type="domain" description="C2H2-type" evidence="28">
    <location>
        <begin position="257"/>
        <end position="284"/>
    </location>
</feature>
<evidence type="ECO:0000256" key="21">
    <source>
        <dbReference type="ARBA" id="ARBA00023306"/>
    </source>
</evidence>
<evidence type="ECO:0000313" key="30">
    <source>
        <dbReference type="Proteomes" id="UP001162480"/>
    </source>
</evidence>
<feature type="region of interest" description="Disordered" evidence="27">
    <location>
        <begin position="190"/>
        <end position="233"/>
    </location>
</feature>
<keyword evidence="7" id="KW-0678">Repressor</keyword>
<comment type="pathway">
    <text evidence="4">Protein modification; protein ubiquitination.</text>
</comment>
<evidence type="ECO:0000256" key="10">
    <source>
        <dbReference type="ARBA" id="ARBA00022679"/>
    </source>
</evidence>
<evidence type="ECO:0000256" key="14">
    <source>
        <dbReference type="ARBA" id="ARBA00022776"/>
    </source>
</evidence>
<evidence type="ECO:0000256" key="25">
    <source>
        <dbReference type="ARBA" id="ARBA00083844"/>
    </source>
</evidence>
<dbReference type="FunFam" id="3.30.160.60:FF:000557">
    <property type="entry name" value="zinc finger and SCAN domain-containing protein 29"/>
    <property type="match status" value="1"/>
</dbReference>
<evidence type="ECO:0000256" key="8">
    <source>
        <dbReference type="ARBA" id="ARBA00022604"/>
    </source>
</evidence>
<evidence type="ECO:0000256" key="26">
    <source>
        <dbReference type="PROSITE-ProRule" id="PRU00042"/>
    </source>
</evidence>
<gene>
    <name evidence="29" type="ORF">OCTVUL_1B016737</name>
</gene>
<keyword evidence="15" id="KW-0833">Ubl conjugation pathway</keyword>
<dbReference type="FunFam" id="3.30.160.60:FF:000072">
    <property type="entry name" value="zinc finger protein 143 isoform X1"/>
    <property type="match status" value="1"/>
</dbReference>
<dbReference type="Gene3D" id="3.30.160.60">
    <property type="entry name" value="Classic Zinc Finger"/>
    <property type="match status" value="11"/>
</dbReference>
<feature type="domain" description="C2H2-type" evidence="28">
    <location>
        <begin position="315"/>
        <end position="338"/>
    </location>
</feature>
<comment type="catalytic activity">
    <reaction evidence="1">
        <text>S-ubiquitinyl-[E2 ubiquitin-conjugating enzyme]-L-cysteine + [acceptor protein]-L-lysine = [E2 ubiquitin-conjugating enzyme]-L-cysteine + N(6)-ubiquitinyl-[acceptor protein]-L-lysine.</text>
        <dbReference type="EC" id="2.3.2.27"/>
    </reaction>
</comment>
<keyword evidence="19" id="KW-0804">Transcription</keyword>
<keyword evidence="12" id="KW-0677">Repeat</keyword>
<dbReference type="Pfam" id="PF00096">
    <property type="entry name" value="zf-C2H2"/>
    <property type="match status" value="6"/>
</dbReference>
<name>A0AA36ANP0_OCTVU</name>
<dbReference type="GO" id="GO:0000978">
    <property type="term" value="F:RNA polymerase II cis-regulatory region sequence-specific DNA binding"/>
    <property type="evidence" value="ECO:0007669"/>
    <property type="project" value="TreeGrafter"/>
</dbReference>